<evidence type="ECO:0000313" key="1">
    <source>
        <dbReference type="EMBL" id="KAF7993779.1"/>
    </source>
</evidence>
<dbReference type="EMBL" id="JACMRX010000003">
    <property type="protein sequence ID" value="KAF7993779.1"/>
    <property type="molecule type" value="Genomic_DNA"/>
</dbReference>
<accession>A0A835CRB4</accession>
<dbReference type="Proteomes" id="UP000639338">
    <property type="component" value="Unassembled WGS sequence"/>
</dbReference>
<keyword evidence="2" id="KW-1185">Reference proteome</keyword>
<proteinExistence type="predicted"/>
<gene>
    <name evidence="1" type="ORF">HCN44_010386</name>
</gene>
<protein>
    <submittedName>
        <fullName evidence="1">Uncharacterized protein</fullName>
    </submittedName>
</protein>
<name>A0A835CRB4_APHGI</name>
<dbReference type="AlphaFoldDB" id="A0A835CRB4"/>
<sequence length="349" mass="40021">MAGKLPRKIKDTLVIQLKLKRHLNHKTDYLYETIRPTNVLSALKILIQKPLYKKYGIMIDQEALNEYNPMNHGTQINFIVDPADALDSNDLEYDEFFQIPTLMTGEHIINDGNSEQPLLVDRGIFDNAINVYQNQDSQVSVTFQYLCSVNSIFHGLATLYKTNSEVQTFLEQQDNSFCSALIAIVNTENEYTRKSIWIKFLHENLCSQFEIDPVDNSYKLKGADISESATAILKGIDSIRLECLNEKCPANKHNRSCSVITTLMGDDFQNFNDNIQNNVMEYQITAGQCMNHEYHEMNLGKFLFINPVNFGTQEHNPFDNCTLLDIPDSLMAGLRLMIFRNLEKRLLPT</sequence>
<reference evidence="1 2" key="1">
    <citation type="submission" date="2020-08" db="EMBL/GenBank/DDBJ databases">
        <title>Aphidius gifuensis genome sequencing and assembly.</title>
        <authorList>
            <person name="Du Z."/>
        </authorList>
    </citation>
    <scope>NUCLEOTIDE SEQUENCE [LARGE SCALE GENOMIC DNA]</scope>
    <source>
        <strain evidence="1">YNYX2018</strain>
        <tissue evidence="1">Adults</tissue>
    </source>
</reference>
<comment type="caution">
    <text evidence="1">The sequence shown here is derived from an EMBL/GenBank/DDBJ whole genome shotgun (WGS) entry which is preliminary data.</text>
</comment>
<evidence type="ECO:0000313" key="2">
    <source>
        <dbReference type="Proteomes" id="UP000639338"/>
    </source>
</evidence>
<organism evidence="1 2">
    <name type="scientific">Aphidius gifuensis</name>
    <name type="common">Parasitoid wasp</name>
    <dbReference type="NCBI Taxonomy" id="684658"/>
    <lineage>
        <taxon>Eukaryota</taxon>
        <taxon>Metazoa</taxon>
        <taxon>Ecdysozoa</taxon>
        <taxon>Arthropoda</taxon>
        <taxon>Hexapoda</taxon>
        <taxon>Insecta</taxon>
        <taxon>Pterygota</taxon>
        <taxon>Neoptera</taxon>
        <taxon>Endopterygota</taxon>
        <taxon>Hymenoptera</taxon>
        <taxon>Apocrita</taxon>
        <taxon>Ichneumonoidea</taxon>
        <taxon>Braconidae</taxon>
        <taxon>Aphidiinae</taxon>
        <taxon>Aphidius</taxon>
    </lineage>
</organism>